<dbReference type="PANTHER" id="PTHR24060">
    <property type="entry name" value="METABOTROPIC GLUTAMATE RECEPTOR"/>
    <property type="match status" value="1"/>
</dbReference>
<comment type="subcellular location">
    <subcellularLocation>
        <location evidence="1">Membrane</location>
    </subcellularLocation>
</comment>
<evidence type="ECO:0000256" key="4">
    <source>
        <dbReference type="ARBA" id="ARBA00023136"/>
    </source>
</evidence>
<evidence type="ECO:0000256" key="5">
    <source>
        <dbReference type="ARBA" id="ARBA00023180"/>
    </source>
</evidence>
<dbReference type="STRING" id="102285.A0A0R3T0B3"/>
<keyword evidence="4" id="KW-0472">Membrane</keyword>
<dbReference type="SUPFAM" id="SSF53822">
    <property type="entry name" value="Periplasmic binding protein-like I"/>
    <property type="match status" value="1"/>
</dbReference>
<evidence type="ECO:0000313" key="7">
    <source>
        <dbReference type="EMBL" id="VDN96097.1"/>
    </source>
</evidence>
<dbReference type="InterPro" id="IPR050726">
    <property type="entry name" value="mGluR"/>
</dbReference>
<name>A0A0R3T0B3_RODNA</name>
<dbReference type="Pfam" id="PF01094">
    <property type="entry name" value="ANF_receptor"/>
    <property type="match status" value="1"/>
</dbReference>
<evidence type="ECO:0000256" key="3">
    <source>
        <dbReference type="ARBA" id="ARBA00022989"/>
    </source>
</evidence>
<keyword evidence="5" id="KW-0325">Glycoprotein</keyword>
<evidence type="ECO:0000259" key="6">
    <source>
        <dbReference type="Pfam" id="PF01094"/>
    </source>
</evidence>
<evidence type="ECO:0000256" key="2">
    <source>
        <dbReference type="ARBA" id="ARBA00022692"/>
    </source>
</evidence>
<dbReference type="Gene3D" id="3.40.50.2300">
    <property type="match status" value="2"/>
</dbReference>
<accession>A0A0R3T0B3</accession>
<feature type="domain" description="Receptor ligand binding region" evidence="6">
    <location>
        <begin position="33"/>
        <end position="269"/>
    </location>
</feature>
<gene>
    <name evidence="7" type="ORF">HNAJ_LOCUS238</name>
</gene>
<reference evidence="7 8" key="2">
    <citation type="submission" date="2018-11" db="EMBL/GenBank/DDBJ databases">
        <authorList>
            <consortium name="Pathogen Informatics"/>
        </authorList>
    </citation>
    <scope>NUCLEOTIDE SEQUENCE [LARGE SCALE GENOMIC DNA]</scope>
</reference>
<dbReference type="WBParaSite" id="HNAJ_0000023701-mRNA-1">
    <property type="protein sequence ID" value="HNAJ_0000023701-mRNA-1"/>
    <property type="gene ID" value="HNAJ_0000023701"/>
</dbReference>
<dbReference type="AlphaFoldDB" id="A0A0R3T0B3"/>
<evidence type="ECO:0000313" key="9">
    <source>
        <dbReference type="WBParaSite" id="HNAJ_0000023701-mRNA-1"/>
    </source>
</evidence>
<keyword evidence="3" id="KW-1133">Transmembrane helix</keyword>
<dbReference type="InterPro" id="IPR028082">
    <property type="entry name" value="Peripla_BP_I"/>
</dbReference>
<dbReference type="InterPro" id="IPR001828">
    <property type="entry name" value="ANF_lig-bd_rcpt"/>
</dbReference>
<protein>
    <submittedName>
        <fullName evidence="9">ANF_receptor domain-containing protein</fullName>
    </submittedName>
</protein>
<proteinExistence type="predicted"/>
<keyword evidence="2" id="KW-0812">Transmembrane</keyword>
<organism evidence="9">
    <name type="scientific">Rodentolepis nana</name>
    <name type="common">Dwarf tapeworm</name>
    <name type="synonym">Hymenolepis nana</name>
    <dbReference type="NCBI Taxonomy" id="102285"/>
    <lineage>
        <taxon>Eukaryota</taxon>
        <taxon>Metazoa</taxon>
        <taxon>Spiralia</taxon>
        <taxon>Lophotrochozoa</taxon>
        <taxon>Platyhelminthes</taxon>
        <taxon>Cestoda</taxon>
        <taxon>Eucestoda</taxon>
        <taxon>Cyclophyllidea</taxon>
        <taxon>Hymenolepididae</taxon>
        <taxon>Rodentolepis</taxon>
    </lineage>
</organism>
<reference evidence="9" key="1">
    <citation type="submission" date="2016-04" db="UniProtKB">
        <authorList>
            <consortium name="WormBaseParasite"/>
        </authorList>
    </citation>
    <scope>IDENTIFICATION</scope>
</reference>
<keyword evidence="8" id="KW-1185">Reference proteome</keyword>
<dbReference type="EMBL" id="UZAE01000052">
    <property type="protein sequence ID" value="VDN96097.1"/>
    <property type="molecule type" value="Genomic_DNA"/>
</dbReference>
<evidence type="ECO:0000256" key="1">
    <source>
        <dbReference type="ARBA" id="ARBA00004370"/>
    </source>
</evidence>
<sequence>MSMKHFNSSISDVRAHVSDKQISFTALTEILASNALTATKQLCSMISAGNARLFAVVVSNPPNSPSVPPLSISYIAALYGLPVICVSARQAAFSNKYAHASFLRTVPPYVQEAAIWAQLIDTFEWHEVIIIHSDNSHDSKALIASLEAARQTVDFKIAQTIGVNTDEEDVVNLKELQNKLDSIRKGQTRVILLFVTRRYAEHVFTVADHLGIIGKEWAWIISEQCLGAKNLPLGVLSVRLAQSDELLHVEDAARVVTEGIIKFTRREPNAMFGLQSVHHCRQELESPRNLSQSWLRYNTKLYQAMTEVIFEDGETGHVEFDSHGDRVGALYDIVNVQPHGNCGTPKSCKPVINSVGKYVQAKRGPTKSQFSIETERIYWPGNYRVLKPSDICTKRNPRTNECIERAMRPRPPPSSKKKTHLKVVTIQSTPFVDYVPKPPGGQCNTSNRVEDLKFQVPCTHTNASTGASACYLPVLPFPWLLFQFILSYLIRCSCPLCMHLG</sequence>
<dbReference type="Proteomes" id="UP000278807">
    <property type="component" value="Unassembled WGS sequence"/>
</dbReference>
<evidence type="ECO:0000313" key="8">
    <source>
        <dbReference type="Proteomes" id="UP000278807"/>
    </source>
</evidence>
<dbReference type="OrthoDB" id="5984008at2759"/>
<dbReference type="GO" id="GO:0016020">
    <property type="term" value="C:membrane"/>
    <property type="evidence" value="ECO:0007669"/>
    <property type="project" value="UniProtKB-SubCell"/>
</dbReference>